<sequence length="98" mass="10519">MERDMSSQQVTPTIGHEYQVPSGALLGSNIASSILATESDKMVWFWSVGSSNTMPSIKIDKLAGGPSPQTIATPSSNSAKKIDVFNFQFGDPRIRCLG</sequence>
<evidence type="ECO:0000313" key="1">
    <source>
        <dbReference type="EMBL" id="KAF5377765.1"/>
    </source>
</evidence>
<evidence type="ECO:0000313" key="2">
    <source>
        <dbReference type="Proteomes" id="UP000518752"/>
    </source>
</evidence>
<dbReference type="Proteomes" id="UP000518752">
    <property type="component" value="Unassembled WGS sequence"/>
</dbReference>
<keyword evidence="2" id="KW-1185">Reference proteome</keyword>
<name>A0A8H5M1F8_9AGAR</name>
<dbReference type="AlphaFoldDB" id="A0A8H5M1F8"/>
<proteinExistence type="predicted"/>
<organism evidence="1 2">
    <name type="scientific">Collybiopsis confluens</name>
    <dbReference type="NCBI Taxonomy" id="2823264"/>
    <lineage>
        <taxon>Eukaryota</taxon>
        <taxon>Fungi</taxon>
        <taxon>Dikarya</taxon>
        <taxon>Basidiomycota</taxon>
        <taxon>Agaricomycotina</taxon>
        <taxon>Agaricomycetes</taxon>
        <taxon>Agaricomycetidae</taxon>
        <taxon>Agaricales</taxon>
        <taxon>Marasmiineae</taxon>
        <taxon>Omphalotaceae</taxon>
        <taxon>Collybiopsis</taxon>
    </lineage>
</organism>
<dbReference type="EMBL" id="JAACJN010000081">
    <property type="protein sequence ID" value="KAF5377765.1"/>
    <property type="molecule type" value="Genomic_DNA"/>
</dbReference>
<comment type="caution">
    <text evidence="1">The sequence shown here is derived from an EMBL/GenBank/DDBJ whole genome shotgun (WGS) entry which is preliminary data.</text>
</comment>
<protein>
    <submittedName>
        <fullName evidence="1">Uncharacterized protein</fullName>
    </submittedName>
</protein>
<gene>
    <name evidence="1" type="ORF">D9757_008085</name>
</gene>
<accession>A0A8H5M1F8</accession>
<reference evidence="1 2" key="1">
    <citation type="journal article" date="2020" name="ISME J.">
        <title>Uncovering the hidden diversity of litter-decomposition mechanisms in mushroom-forming fungi.</title>
        <authorList>
            <person name="Floudas D."/>
            <person name="Bentzer J."/>
            <person name="Ahren D."/>
            <person name="Johansson T."/>
            <person name="Persson P."/>
            <person name="Tunlid A."/>
        </authorList>
    </citation>
    <scope>NUCLEOTIDE SEQUENCE [LARGE SCALE GENOMIC DNA]</scope>
    <source>
        <strain evidence="1 2">CBS 406.79</strain>
    </source>
</reference>